<proteinExistence type="predicted"/>
<evidence type="ECO:0000256" key="2">
    <source>
        <dbReference type="ARBA" id="ARBA00023669"/>
    </source>
</evidence>
<gene>
    <name evidence="4" type="ORF">ACFQS1_27530</name>
</gene>
<keyword evidence="5" id="KW-1185">Reference proteome</keyword>
<protein>
    <submittedName>
        <fullName evidence="4">EutN/CcmL family microcompartment protein</fullName>
    </submittedName>
</protein>
<sequence>MELAQVVGSVVATTKTAGLEGRSLLVVVPVEVPGAASGPAYVAVDRVGAGVSEVVLVTRGSAARRAVGADNEVDAAVVAIVDRIDVPGMAGGAGN</sequence>
<comment type="subcellular location">
    <subcellularLocation>
        <location evidence="1">Carboxysome</location>
    </subcellularLocation>
</comment>
<dbReference type="InterPro" id="IPR004992">
    <property type="entry name" value="EutN_CcmL"/>
</dbReference>
<comment type="caution">
    <text evidence="4">The sequence shown here is derived from an EMBL/GenBank/DDBJ whole genome shotgun (WGS) entry which is preliminary data.</text>
</comment>
<dbReference type="SUPFAM" id="SSF159133">
    <property type="entry name" value="EutN/CcmL-like"/>
    <property type="match status" value="1"/>
</dbReference>
<evidence type="ECO:0000256" key="1">
    <source>
        <dbReference type="ARBA" id="ARBA00023587"/>
    </source>
</evidence>
<organism evidence="4 5">
    <name type="scientific">Paractinoplanes rhizophilus</name>
    <dbReference type="NCBI Taxonomy" id="1416877"/>
    <lineage>
        <taxon>Bacteria</taxon>
        <taxon>Bacillati</taxon>
        <taxon>Actinomycetota</taxon>
        <taxon>Actinomycetes</taxon>
        <taxon>Micromonosporales</taxon>
        <taxon>Micromonosporaceae</taxon>
        <taxon>Paractinoplanes</taxon>
    </lineage>
</organism>
<reference evidence="5" key="1">
    <citation type="journal article" date="2019" name="Int. J. Syst. Evol. Microbiol.">
        <title>The Global Catalogue of Microorganisms (GCM) 10K type strain sequencing project: providing services to taxonomists for standard genome sequencing and annotation.</title>
        <authorList>
            <consortium name="The Broad Institute Genomics Platform"/>
            <consortium name="The Broad Institute Genome Sequencing Center for Infectious Disease"/>
            <person name="Wu L."/>
            <person name="Ma J."/>
        </authorList>
    </citation>
    <scope>NUCLEOTIDE SEQUENCE [LARGE SCALE GENOMIC DNA]</scope>
    <source>
        <strain evidence="5">XZYJT-10</strain>
    </source>
</reference>
<dbReference type="Pfam" id="PF03319">
    <property type="entry name" value="EutN_CcmL"/>
    <property type="match status" value="1"/>
</dbReference>
<dbReference type="PANTHER" id="PTHR36539">
    <property type="entry name" value="ETHANOLAMINE UTILIZATION PROTEIN EUTN"/>
    <property type="match status" value="1"/>
</dbReference>
<dbReference type="InterPro" id="IPR036677">
    <property type="entry name" value="EutN_CcmL_sf"/>
</dbReference>
<dbReference type="EMBL" id="JBHTBJ010000025">
    <property type="protein sequence ID" value="MFC7277756.1"/>
    <property type="molecule type" value="Genomic_DNA"/>
</dbReference>
<dbReference type="RefSeq" id="WP_378973757.1">
    <property type="nucleotide sequence ID" value="NZ_JBHTBJ010000025.1"/>
</dbReference>
<keyword evidence="3" id="KW-1283">Bacterial microcompartment</keyword>
<evidence type="ECO:0000313" key="5">
    <source>
        <dbReference type="Proteomes" id="UP001596548"/>
    </source>
</evidence>
<dbReference type="PANTHER" id="PTHR36539:SF1">
    <property type="entry name" value="BACTERIAL MICROCOMPARTMENT SHELL VERTEX PROTEIN EUTN"/>
    <property type="match status" value="1"/>
</dbReference>
<accession>A0ABW2HYB1</accession>
<dbReference type="Proteomes" id="UP001596548">
    <property type="component" value="Unassembled WGS sequence"/>
</dbReference>
<dbReference type="Gene3D" id="2.40.50.220">
    <property type="entry name" value="EutN/Ccml"/>
    <property type="match status" value="1"/>
</dbReference>
<evidence type="ECO:0000256" key="3">
    <source>
        <dbReference type="ARBA" id="ARBA00024446"/>
    </source>
</evidence>
<name>A0ABW2HYB1_9ACTN</name>
<dbReference type="PROSITE" id="PS51932">
    <property type="entry name" value="BMV"/>
    <property type="match status" value="1"/>
</dbReference>
<evidence type="ECO:0000313" key="4">
    <source>
        <dbReference type="EMBL" id="MFC7277756.1"/>
    </source>
</evidence>
<keyword evidence="2" id="KW-1282">Carboxysome</keyword>